<evidence type="ECO:0000313" key="8">
    <source>
        <dbReference type="Proteomes" id="UP001181355"/>
    </source>
</evidence>
<keyword evidence="5" id="KW-0067">ATP-binding</keyword>
<dbReference type="PANTHER" id="PTHR21174:SF0">
    <property type="entry name" value="HD PHOSPHOHYDROLASE FAMILY PROTEIN-RELATED"/>
    <property type="match status" value="1"/>
</dbReference>
<keyword evidence="2 5" id="KW-0460">Magnesium</keyword>
<comment type="subunit">
    <text evidence="5">Homohexamer.</text>
</comment>
<dbReference type="EC" id="2.7.7.3" evidence="5"/>
<keyword evidence="8" id="KW-1185">Reference proteome</keyword>
<feature type="site" description="Transition state stabilizer" evidence="5">
    <location>
        <position position="17"/>
    </location>
</feature>
<feature type="domain" description="Cytidyltransferase-like" evidence="6">
    <location>
        <begin position="6"/>
        <end position="135"/>
    </location>
</feature>
<comment type="function">
    <text evidence="5">Reversibly transfers an adenylyl group from ATP to 4'-phosphopantetheine, yielding dephospho-CoA (dPCoA) and pyrophosphate.</text>
</comment>
<evidence type="ECO:0000256" key="4">
    <source>
        <dbReference type="ARBA" id="ARBA00029346"/>
    </source>
</evidence>
<dbReference type="NCBIfam" id="TIGR00125">
    <property type="entry name" value="cyt_tran_rel"/>
    <property type="match status" value="1"/>
</dbReference>
<comment type="similarity">
    <text evidence="5">Belongs to the bacterial CoaD family.</text>
</comment>
<accession>A0ABY9RNV7</accession>
<gene>
    <name evidence="5 7" type="primary">coaD</name>
    <name evidence="7" type="ORF">RF679_07515</name>
</gene>
<dbReference type="InterPro" id="IPR004821">
    <property type="entry name" value="Cyt_trans-like"/>
</dbReference>
<comment type="subcellular location">
    <subcellularLocation>
        <location evidence="5">Cytoplasm</location>
    </subcellularLocation>
</comment>
<dbReference type="RefSeq" id="WP_309483599.1">
    <property type="nucleotide sequence ID" value="NZ_CP133720.1"/>
</dbReference>
<dbReference type="PRINTS" id="PR01020">
    <property type="entry name" value="LPSBIOSNTHSS"/>
</dbReference>
<dbReference type="Pfam" id="PF01467">
    <property type="entry name" value="CTP_transf_like"/>
    <property type="match status" value="1"/>
</dbReference>
<feature type="binding site" evidence="5">
    <location>
        <position position="9"/>
    </location>
    <ligand>
        <name>substrate</name>
    </ligand>
</feature>
<dbReference type="Gene3D" id="1.10.3210.10">
    <property type="entry name" value="Hypothetical protein af1432"/>
    <property type="match status" value="1"/>
</dbReference>
<dbReference type="Gene3D" id="3.40.50.620">
    <property type="entry name" value="HUPs"/>
    <property type="match status" value="1"/>
</dbReference>
<evidence type="ECO:0000313" key="7">
    <source>
        <dbReference type="EMBL" id="WMW82122.1"/>
    </source>
</evidence>
<evidence type="ECO:0000256" key="5">
    <source>
        <dbReference type="HAMAP-Rule" id="MF_00151"/>
    </source>
</evidence>
<feature type="binding site" evidence="5">
    <location>
        <position position="76"/>
    </location>
    <ligand>
        <name>substrate</name>
    </ligand>
</feature>
<dbReference type="GO" id="GO:0004595">
    <property type="term" value="F:pantetheine-phosphate adenylyltransferase activity"/>
    <property type="evidence" value="ECO:0007669"/>
    <property type="project" value="UniProtKB-EC"/>
</dbReference>
<keyword evidence="1 5" id="KW-0963">Cytoplasm</keyword>
<feature type="binding site" evidence="5">
    <location>
        <position position="101"/>
    </location>
    <ligand>
        <name>ATP</name>
        <dbReference type="ChEBI" id="CHEBI:30616"/>
    </ligand>
</feature>
<evidence type="ECO:0000256" key="2">
    <source>
        <dbReference type="ARBA" id="ARBA00022842"/>
    </source>
</evidence>
<keyword evidence="5 7" id="KW-0808">Transferase</keyword>
<dbReference type="NCBIfam" id="TIGR01510">
    <property type="entry name" value="coaD_prev_kdtB"/>
    <property type="match status" value="1"/>
</dbReference>
<feature type="binding site" evidence="5">
    <location>
        <position position="17"/>
    </location>
    <ligand>
        <name>ATP</name>
        <dbReference type="ChEBI" id="CHEBI:30616"/>
    </ligand>
</feature>
<feature type="binding site" evidence="5">
    <location>
        <begin position="126"/>
        <end position="132"/>
    </location>
    <ligand>
        <name>ATP</name>
        <dbReference type="ChEBI" id="CHEBI:30616"/>
    </ligand>
</feature>
<name>A0ABY9RNV7_9BURK</name>
<feature type="binding site" evidence="5">
    <location>
        <position position="41"/>
    </location>
    <ligand>
        <name>substrate</name>
    </ligand>
</feature>
<dbReference type="PANTHER" id="PTHR21174">
    <property type="match status" value="1"/>
</dbReference>
<dbReference type="SUPFAM" id="SSF109604">
    <property type="entry name" value="HD-domain/PDEase-like"/>
    <property type="match status" value="1"/>
</dbReference>
<dbReference type="InterPro" id="IPR001980">
    <property type="entry name" value="PPAT"/>
</dbReference>
<feature type="binding site" evidence="5">
    <location>
        <begin position="9"/>
        <end position="10"/>
    </location>
    <ligand>
        <name>ATP</name>
        <dbReference type="ChEBI" id="CHEBI:30616"/>
    </ligand>
</feature>
<feature type="binding site" evidence="5">
    <location>
        <begin position="91"/>
        <end position="93"/>
    </location>
    <ligand>
        <name>ATP</name>
        <dbReference type="ChEBI" id="CHEBI:30616"/>
    </ligand>
</feature>
<dbReference type="InterPro" id="IPR009218">
    <property type="entry name" value="HD_phosphohydro"/>
</dbReference>
<dbReference type="HAMAP" id="MF_00151">
    <property type="entry name" value="PPAT_bact"/>
    <property type="match status" value="1"/>
</dbReference>
<protein>
    <recommendedName>
        <fullName evidence="5">Phosphopantetheine adenylyltransferase</fullName>
        <ecNumber evidence="5">2.7.7.3</ecNumber>
    </recommendedName>
    <alternativeName>
        <fullName evidence="5">Dephospho-CoA pyrophosphorylase</fullName>
    </alternativeName>
    <alternativeName>
        <fullName evidence="5">Pantetheine-phosphate adenylyltransferase</fullName>
        <shortName evidence="5">PPAT</shortName>
    </alternativeName>
</protein>
<comment type="catalytic activity">
    <reaction evidence="4 5">
        <text>(R)-4'-phosphopantetheine + ATP + H(+) = 3'-dephospho-CoA + diphosphate</text>
        <dbReference type="Rhea" id="RHEA:19801"/>
        <dbReference type="ChEBI" id="CHEBI:15378"/>
        <dbReference type="ChEBI" id="CHEBI:30616"/>
        <dbReference type="ChEBI" id="CHEBI:33019"/>
        <dbReference type="ChEBI" id="CHEBI:57328"/>
        <dbReference type="ChEBI" id="CHEBI:61723"/>
        <dbReference type="EC" id="2.7.7.3"/>
    </reaction>
</comment>
<proteinExistence type="inferred from homology"/>
<evidence type="ECO:0000259" key="6">
    <source>
        <dbReference type="Pfam" id="PF01467"/>
    </source>
</evidence>
<dbReference type="SUPFAM" id="SSF52374">
    <property type="entry name" value="Nucleotidylyl transferase"/>
    <property type="match status" value="1"/>
</dbReference>
<comment type="cofactor">
    <cofactor evidence="5">
        <name>Mg(2+)</name>
        <dbReference type="ChEBI" id="CHEBI:18420"/>
    </cofactor>
</comment>
<dbReference type="EMBL" id="CP133720">
    <property type="protein sequence ID" value="WMW82122.1"/>
    <property type="molecule type" value="Genomic_DNA"/>
</dbReference>
<organism evidence="7 8">
    <name type="scientific">Undibacterium cyanobacteriorum</name>
    <dbReference type="NCBI Taxonomy" id="3073561"/>
    <lineage>
        <taxon>Bacteria</taxon>
        <taxon>Pseudomonadati</taxon>
        <taxon>Pseudomonadota</taxon>
        <taxon>Betaproteobacteria</taxon>
        <taxon>Burkholderiales</taxon>
        <taxon>Oxalobacteraceae</taxon>
        <taxon>Undibacterium</taxon>
    </lineage>
</organism>
<evidence type="ECO:0000256" key="3">
    <source>
        <dbReference type="ARBA" id="ARBA00022993"/>
    </source>
</evidence>
<dbReference type="InterPro" id="IPR014729">
    <property type="entry name" value="Rossmann-like_a/b/a_fold"/>
</dbReference>
<feature type="binding site" evidence="5">
    <location>
        <position position="90"/>
    </location>
    <ligand>
        <name>substrate</name>
    </ligand>
</feature>
<evidence type="ECO:0000256" key="1">
    <source>
        <dbReference type="ARBA" id="ARBA00022490"/>
    </source>
</evidence>
<keyword evidence="5 7" id="KW-0548">Nucleotidyltransferase</keyword>
<keyword evidence="3 5" id="KW-0173">Coenzyme A biosynthesis</keyword>
<sequence>MKRIGFSGSLDPITNGHMWVIGEARQLADEVIVFISENPFKHCHFTAAQREKIVIASCHERAWYNVKVVVVKGDYTARAAKHHGVDYLIRGIRNNADFDYENLLQQANVEVIDGAKTLFVMPPRDLGSVSSTFVRGLQGPVGWHWHMKKFVPRPAYQAWIEDWLHREWAHLWPDSPERATDRAANDERASQSPRHMFLQKILSAYSGPRRYYHDLEHLVHGLSELKVYAANHSIAAHDLRVLQLAFWFHDFIYRGEQNESDEEASAQAWLAAQLDPTCAEEVAQLIRATEHSKQVREQSPLAKVLIGADLAILGQSHEIYTNYAQAVRREYQYVNDDLFWIGRQRVLCAMLQKAETGILFEDAYFADLYQAQSCDNLRWEIEECQAKMAMQTTV</sequence>
<keyword evidence="5" id="KW-0547">Nucleotide-binding</keyword>
<reference evidence="7" key="1">
    <citation type="submission" date="2023-09" db="EMBL/GenBank/DDBJ databases">
        <title>Undibacterium sp. 20NA77.5 isolated from freshwater.</title>
        <authorList>
            <person name="Le V."/>
            <person name="Ko S.-R."/>
            <person name="Ahn C.-Y."/>
            <person name="Oh H.-M."/>
        </authorList>
    </citation>
    <scope>NUCLEOTIDE SEQUENCE</scope>
    <source>
        <strain evidence="7">20NA77.5</strain>
    </source>
</reference>
<dbReference type="Proteomes" id="UP001181355">
    <property type="component" value="Chromosome"/>
</dbReference>
<comment type="pathway">
    <text evidence="5">Cofactor biosynthesis; coenzyme A biosynthesis; CoA from (R)-pantothenate: step 4/5.</text>
</comment>